<dbReference type="EMBL" id="CM029051">
    <property type="protein sequence ID" value="KAG2563296.1"/>
    <property type="molecule type" value="Genomic_DNA"/>
</dbReference>
<dbReference type="Proteomes" id="UP000823388">
    <property type="component" value="Chromosome 8K"/>
</dbReference>
<reference evidence="1" key="1">
    <citation type="submission" date="2020-05" db="EMBL/GenBank/DDBJ databases">
        <title>WGS assembly of Panicum virgatum.</title>
        <authorList>
            <person name="Lovell J.T."/>
            <person name="Jenkins J."/>
            <person name="Shu S."/>
            <person name="Juenger T.E."/>
            <person name="Schmutz J."/>
        </authorList>
    </citation>
    <scope>NUCLEOTIDE SEQUENCE</scope>
    <source>
        <strain evidence="1">AP13</strain>
    </source>
</reference>
<organism evidence="1 2">
    <name type="scientific">Panicum virgatum</name>
    <name type="common">Blackwell switchgrass</name>
    <dbReference type="NCBI Taxonomy" id="38727"/>
    <lineage>
        <taxon>Eukaryota</taxon>
        <taxon>Viridiplantae</taxon>
        <taxon>Streptophyta</taxon>
        <taxon>Embryophyta</taxon>
        <taxon>Tracheophyta</taxon>
        <taxon>Spermatophyta</taxon>
        <taxon>Magnoliopsida</taxon>
        <taxon>Liliopsida</taxon>
        <taxon>Poales</taxon>
        <taxon>Poaceae</taxon>
        <taxon>PACMAD clade</taxon>
        <taxon>Panicoideae</taxon>
        <taxon>Panicodae</taxon>
        <taxon>Paniceae</taxon>
        <taxon>Panicinae</taxon>
        <taxon>Panicum</taxon>
        <taxon>Panicum sect. Hiantes</taxon>
    </lineage>
</organism>
<name>A0A8T0PWI2_PANVG</name>
<dbReference type="AlphaFoldDB" id="A0A8T0PWI2"/>
<comment type="caution">
    <text evidence="1">The sequence shown here is derived from an EMBL/GenBank/DDBJ whole genome shotgun (WGS) entry which is preliminary data.</text>
</comment>
<keyword evidence="2" id="KW-1185">Reference proteome</keyword>
<accession>A0A8T0PWI2</accession>
<protein>
    <submittedName>
        <fullName evidence="1">Uncharacterized protein</fullName>
    </submittedName>
</protein>
<proteinExistence type="predicted"/>
<evidence type="ECO:0000313" key="2">
    <source>
        <dbReference type="Proteomes" id="UP000823388"/>
    </source>
</evidence>
<gene>
    <name evidence="1" type="ORF">PVAP13_8KG314228</name>
</gene>
<sequence>MYCLVNIQLYECMFVLCPRRCPCLSSFEIPFLSSIEWLFMRAYTHAFHSLHHACQSYSDAYCRYVIQNQVCGASSSNGGPEDPLSPKHDLEGPSVVFGRRSCPRDQGVAWGKASQPGKITIA</sequence>
<evidence type="ECO:0000313" key="1">
    <source>
        <dbReference type="EMBL" id="KAG2563296.1"/>
    </source>
</evidence>